<evidence type="ECO:0000256" key="4">
    <source>
        <dbReference type="ARBA" id="ARBA00023136"/>
    </source>
</evidence>
<proteinExistence type="predicted"/>
<feature type="transmembrane region" description="Helical" evidence="5">
    <location>
        <begin position="349"/>
        <end position="371"/>
    </location>
</feature>
<dbReference type="GO" id="GO:0022857">
    <property type="term" value="F:transmembrane transporter activity"/>
    <property type="evidence" value="ECO:0007669"/>
    <property type="project" value="InterPro"/>
</dbReference>
<feature type="transmembrane region" description="Helical" evidence="5">
    <location>
        <begin position="474"/>
        <end position="492"/>
    </location>
</feature>
<keyword evidence="2 5" id="KW-0812">Transmembrane</keyword>
<feature type="transmembrane region" description="Helical" evidence="5">
    <location>
        <begin position="567"/>
        <end position="587"/>
    </location>
</feature>
<feature type="transmembrane region" description="Helical" evidence="5">
    <location>
        <begin position="24"/>
        <end position="45"/>
    </location>
</feature>
<dbReference type="PANTHER" id="PTHR47547">
    <property type="match status" value="1"/>
</dbReference>
<evidence type="ECO:0000256" key="5">
    <source>
        <dbReference type="SAM" id="Phobius"/>
    </source>
</evidence>
<dbReference type="STRING" id="666510.ASAC_1497"/>
<evidence type="ECO:0000313" key="6">
    <source>
        <dbReference type="EMBL" id="ADL19902.1"/>
    </source>
</evidence>
<comment type="subcellular location">
    <subcellularLocation>
        <location evidence="1">Membrane</location>
        <topology evidence="1">Multi-pass membrane protein</topology>
    </subcellularLocation>
</comment>
<dbReference type="InterPro" id="IPR002293">
    <property type="entry name" value="AA/rel_permease1"/>
</dbReference>
<feature type="transmembrane region" description="Helical" evidence="5">
    <location>
        <begin position="236"/>
        <end position="258"/>
    </location>
</feature>
<dbReference type="InParanoid" id="D9PZB5"/>
<keyword evidence="3 5" id="KW-1133">Transmembrane helix</keyword>
<evidence type="ECO:0000256" key="3">
    <source>
        <dbReference type="ARBA" id="ARBA00022989"/>
    </source>
</evidence>
<feature type="transmembrane region" description="Helical" evidence="5">
    <location>
        <begin position="57"/>
        <end position="77"/>
    </location>
</feature>
<dbReference type="GO" id="GO:0016020">
    <property type="term" value="C:membrane"/>
    <property type="evidence" value="ECO:0007669"/>
    <property type="project" value="UniProtKB-SubCell"/>
</dbReference>
<dbReference type="FunCoup" id="D9PZB5">
    <property type="interactions" value="18"/>
</dbReference>
<feature type="transmembrane region" description="Helical" evidence="5">
    <location>
        <begin position="498"/>
        <end position="516"/>
    </location>
</feature>
<accession>D9PZB5</accession>
<dbReference type="Proteomes" id="UP000000346">
    <property type="component" value="Chromosome"/>
</dbReference>
<dbReference type="Gene3D" id="1.20.1740.10">
    <property type="entry name" value="Amino acid/polyamine transporter I"/>
    <property type="match status" value="1"/>
</dbReference>
<feature type="transmembrane region" description="Helical" evidence="5">
    <location>
        <begin position="629"/>
        <end position="649"/>
    </location>
</feature>
<sequence length="678" mass="73217">MILVGSSNSYIEKAQASDRELRKALGLLEIMFLVLGAIIGSGWLFGSFYAAAMAGPAAITSWIIAGVLLLFVALAFAELSGAIPKTGAIVRYPQYSHGSFASTLLGWAYFLSAVTVAPAEAEAAVTYLSTWWPSKWPPLTYSTTVAGVTVTLLTGVGFAIAFAFLTAFFLLNWFGVRLLGAVTHGAGWWKLVIPFATVILILVLIFHPANFASLAYSGGNITVGNKTYSFSPAHGFAPYGWAPVFFALPTTGIVFAYLGFRQGLEYAGEAKNPQRDVPLGTILGFIIAIVLYVLLQVSFVGGIDWSRYQMNLTYTYPNGTTVYKVVQLSPGNWQGLGYTVLSSGPFYELLAVSGIGILLGWAFILLIDAVVSPSGTGWIYEGTTTRVLYGMAADGVLPEWFLRLNKYRIPWIALITSWLLGALFMVPYSGWALMVSFISLTTVLTYIIGGSALMVLRRTVPNMPRPFRVGSDRVAWVIAAIAFIASFLIVYWSTFSVLWLAATFILVGVSLYYMMVAPSRFGVSRAHGVAAGVVFWAILAATTYFLVWRNVMSVAPVPVDARTVGSLVGFVVVNLGAAVGLTEWLKGEMNEEGRAHTNAGYWVLAVLFGAYTLSWLGQYGPFTSPIIPFPWDTVVTALVALALFFYSVYSGIFTRDLDAVLRELGVAPVQADGGGKGS</sequence>
<dbReference type="AlphaFoldDB" id="D9PZB5"/>
<feature type="transmembrane region" description="Helical" evidence="5">
    <location>
        <begin position="191"/>
        <end position="216"/>
    </location>
</feature>
<evidence type="ECO:0000313" key="7">
    <source>
        <dbReference type="Proteomes" id="UP000000346"/>
    </source>
</evidence>
<name>D9PZB5_ACIS3</name>
<dbReference type="PANTHER" id="PTHR47547:SF1">
    <property type="entry name" value="ASPARTATE-PROTON SYMPORTER"/>
    <property type="match status" value="1"/>
</dbReference>
<gene>
    <name evidence="6" type="ordered locus">ASAC_1497</name>
</gene>
<feature type="transmembrane region" description="Helical" evidence="5">
    <location>
        <begin position="98"/>
        <end position="119"/>
    </location>
</feature>
<feature type="transmembrane region" description="Helical" evidence="5">
    <location>
        <begin position="409"/>
        <end position="426"/>
    </location>
</feature>
<dbReference type="HOGENOM" id="CLU_007946_16_0_2"/>
<keyword evidence="7" id="KW-1185">Reference proteome</keyword>
<protein>
    <submittedName>
        <fullName evidence="6">Amino acid transporter</fullName>
    </submittedName>
</protein>
<evidence type="ECO:0000256" key="2">
    <source>
        <dbReference type="ARBA" id="ARBA00022692"/>
    </source>
</evidence>
<evidence type="ECO:0000256" key="1">
    <source>
        <dbReference type="ARBA" id="ARBA00004141"/>
    </source>
</evidence>
<keyword evidence="4 5" id="KW-0472">Membrane</keyword>
<reference evidence="6 7" key="1">
    <citation type="journal article" date="2010" name="Appl. Environ. Microbiol.">
        <title>The genome sequence of the crenarchaeon Acidilobus saccharovorans supports a new order, Acidilobales, and suggests an important ecological role in terrestrial acidic hot springs.</title>
        <authorList>
            <person name="Mardanov A.V."/>
            <person name="Svetlitchnyi V.A."/>
            <person name="Beletsky A.V."/>
            <person name="Prokofeva M.I."/>
            <person name="Bonch-Osmolovskaya E.A."/>
            <person name="Ravin N.V."/>
            <person name="Skryabin K.G."/>
        </authorList>
    </citation>
    <scope>NUCLEOTIDE SEQUENCE [LARGE SCALE GENOMIC DNA]</scope>
    <source>
        <strain evidence="7">DSM 16705 / JCM 18335 / VKM B-2471 / 345-15</strain>
    </source>
</reference>
<feature type="transmembrane region" description="Helical" evidence="5">
    <location>
        <begin position="432"/>
        <end position="453"/>
    </location>
</feature>
<feature type="transmembrane region" description="Helical" evidence="5">
    <location>
        <begin position="279"/>
        <end position="303"/>
    </location>
</feature>
<feature type="transmembrane region" description="Helical" evidence="5">
    <location>
        <begin position="599"/>
        <end position="617"/>
    </location>
</feature>
<feature type="transmembrane region" description="Helical" evidence="5">
    <location>
        <begin position="528"/>
        <end position="547"/>
    </location>
</feature>
<dbReference type="InterPro" id="IPR052962">
    <property type="entry name" value="AA_Transporter_AGT"/>
</dbReference>
<dbReference type="eggNOG" id="arCOG00009">
    <property type="taxonomic scope" value="Archaea"/>
</dbReference>
<dbReference type="Pfam" id="PF13520">
    <property type="entry name" value="AA_permease_2"/>
    <property type="match status" value="1"/>
</dbReference>
<organism evidence="6 7">
    <name type="scientific">Acidilobus saccharovorans (strain DSM 16705 / JCM 18335 / VKM B-2471 / 345-15)</name>
    <dbReference type="NCBI Taxonomy" id="666510"/>
    <lineage>
        <taxon>Archaea</taxon>
        <taxon>Thermoproteota</taxon>
        <taxon>Thermoprotei</taxon>
        <taxon>Acidilobales</taxon>
        <taxon>Acidilobaceae</taxon>
        <taxon>Acidilobus</taxon>
    </lineage>
</organism>
<dbReference type="EMBL" id="CP001742">
    <property type="protein sequence ID" value="ADL19902.1"/>
    <property type="molecule type" value="Genomic_DNA"/>
</dbReference>
<dbReference type="KEGG" id="asc:ASAC_1497"/>
<feature type="transmembrane region" description="Helical" evidence="5">
    <location>
        <begin position="139"/>
        <end position="171"/>
    </location>
</feature>